<comment type="caution">
    <text evidence="1">The sequence shown here is derived from an EMBL/GenBank/DDBJ whole genome shotgun (WGS) entry which is preliminary data.</text>
</comment>
<dbReference type="Proteomes" id="UP001150062">
    <property type="component" value="Unassembled WGS sequence"/>
</dbReference>
<sequence>MDLKNLTICVDAGWSSRRHANECCFIVIDNKTKLLYDIIVITRDVFSGASGNMEAEAAKYFCEKHKEKINLVGVVKDGDTKLAKIFEAAWNRVNILKDSNHLLKILEKIFKRMQISNVLKIYDFPPLNIIDKKYLREIKNKIQDEIENYLNILSKNIKIVEEKLNSNKMNKKDELYWIGVIVDIANKKIFFLHKKVLLHQNNSEYVQESEIENQNSFSITPQLIELNEIIDVLSDRSEELFQAGSTNRCESFMNSRTKFIEKRFNSSKQWEMRCQFSVLNRELPEWKTILMAQLGLNINLPQIISQAKKNLEKQYEKIRQNTQEYKTGRTKTLNINEGEFNGDIEIFKEVDDNVDTNEFVEENFDKNDLSDDNEMEEIEEILSSNNIISNDLTDDNIFGITFDKRLPSSFTDNTLLFEIERNKKK</sequence>
<evidence type="ECO:0000313" key="1">
    <source>
        <dbReference type="EMBL" id="KAJ6246668.1"/>
    </source>
</evidence>
<protein>
    <submittedName>
        <fullName evidence="1">Uncharacterized protein</fullName>
    </submittedName>
</protein>
<keyword evidence="2" id="KW-1185">Reference proteome</keyword>
<gene>
    <name evidence="1" type="ORF">M0813_01918</name>
</gene>
<reference evidence="1" key="1">
    <citation type="submission" date="2022-08" db="EMBL/GenBank/DDBJ databases">
        <title>Novel sulfate-reducing endosymbionts in the free-living metamonad Anaeramoeba.</title>
        <authorList>
            <person name="Jerlstrom-Hultqvist J."/>
            <person name="Cepicka I."/>
            <person name="Gallot-Lavallee L."/>
            <person name="Salas-Leiva D."/>
            <person name="Curtis B.A."/>
            <person name="Zahonova K."/>
            <person name="Pipaliya S."/>
            <person name="Dacks J."/>
            <person name="Roger A.J."/>
        </authorList>
    </citation>
    <scope>NUCLEOTIDE SEQUENCE</scope>
    <source>
        <strain evidence="1">Schooner1</strain>
    </source>
</reference>
<name>A0ABQ8YPY3_9EUKA</name>
<organism evidence="1 2">
    <name type="scientific">Anaeramoeba flamelloides</name>
    <dbReference type="NCBI Taxonomy" id="1746091"/>
    <lineage>
        <taxon>Eukaryota</taxon>
        <taxon>Metamonada</taxon>
        <taxon>Anaeramoebidae</taxon>
        <taxon>Anaeramoeba</taxon>
    </lineage>
</organism>
<evidence type="ECO:0000313" key="2">
    <source>
        <dbReference type="Proteomes" id="UP001150062"/>
    </source>
</evidence>
<dbReference type="EMBL" id="JAOAOG010000131">
    <property type="protein sequence ID" value="KAJ6246668.1"/>
    <property type="molecule type" value="Genomic_DNA"/>
</dbReference>
<proteinExistence type="predicted"/>
<accession>A0ABQ8YPY3</accession>